<dbReference type="EMBL" id="JABANE010000015">
    <property type="protein sequence ID" value="NME67842.1"/>
    <property type="molecule type" value="Genomic_DNA"/>
</dbReference>
<dbReference type="InterPro" id="IPR001128">
    <property type="entry name" value="Cyt_P450"/>
</dbReference>
<evidence type="ECO:0000256" key="1">
    <source>
        <dbReference type="ARBA" id="ARBA00010617"/>
    </source>
</evidence>
<reference evidence="2 3" key="1">
    <citation type="submission" date="2020-04" db="EMBL/GenBank/DDBJ databases">
        <title>Flammeovirga sp. SR4, a novel species isolated from seawater.</title>
        <authorList>
            <person name="Wang X."/>
        </authorList>
    </citation>
    <scope>NUCLEOTIDE SEQUENCE [LARGE SCALE GENOMIC DNA]</scope>
    <source>
        <strain evidence="2 3">ATCC 23126</strain>
    </source>
</reference>
<accession>A0A7X9P3L3</accession>
<dbReference type="GO" id="GO:0005506">
    <property type="term" value="F:iron ion binding"/>
    <property type="evidence" value="ECO:0007669"/>
    <property type="project" value="InterPro"/>
</dbReference>
<gene>
    <name evidence="2" type="ORF">HHU12_07700</name>
</gene>
<organism evidence="2 3">
    <name type="scientific">Flammeovirga aprica JL-4</name>
    <dbReference type="NCBI Taxonomy" id="694437"/>
    <lineage>
        <taxon>Bacteria</taxon>
        <taxon>Pseudomonadati</taxon>
        <taxon>Bacteroidota</taxon>
        <taxon>Cytophagia</taxon>
        <taxon>Cytophagales</taxon>
        <taxon>Flammeovirgaceae</taxon>
        <taxon>Flammeovirga</taxon>
    </lineage>
</organism>
<keyword evidence="3" id="KW-1185">Reference proteome</keyword>
<dbReference type="Proteomes" id="UP000576082">
    <property type="component" value="Unassembled WGS sequence"/>
</dbReference>
<dbReference type="GO" id="GO:0020037">
    <property type="term" value="F:heme binding"/>
    <property type="evidence" value="ECO:0007669"/>
    <property type="project" value="InterPro"/>
</dbReference>
<protein>
    <submittedName>
        <fullName evidence="2">Cytochrome P450</fullName>
    </submittedName>
</protein>
<dbReference type="Pfam" id="PF00067">
    <property type="entry name" value="p450"/>
    <property type="match status" value="1"/>
</dbReference>
<evidence type="ECO:0000313" key="3">
    <source>
        <dbReference type="Proteomes" id="UP000576082"/>
    </source>
</evidence>
<dbReference type="InterPro" id="IPR002397">
    <property type="entry name" value="Cyt_P450_B"/>
</dbReference>
<dbReference type="RefSeq" id="WP_169656163.1">
    <property type="nucleotide sequence ID" value="NZ_JABANE010000015.1"/>
</dbReference>
<name>A0A7X9P3L3_9BACT</name>
<dbReference type="PRINTS" id="PR00359">
    <property type="entry name" value="BP450"/>
</dbReference>
<dbReference type="GO" id="GO:0004497">
    <property type="term" value="F:monooxygenase activity"/>
    <property type="evidence" value="ECO:0007669"/>
    <property type="project" value="InterPro"/>
</dbReference>
<sequence length="392" mass="44728">MEHLKEDKKTKLSEFPDAFEQARIEKGYGEIDDQNDPVTMLLRLKDVRKTAHNWKTFISGAEPGRIVVPSEVHIRDIRQIPFEVDPPEHKSYRDLVEPWFKRPLEEEYQKVLKTIIDELIDEVLTKEQFEVVGDFSLKLQSRALTTLLNVPYKESETWIDWGVHVFRSEDTDLDGGKANILFDYLDEKIEEASKNPGDDLYSLLLSAVVDGKKMTKEEVKGVMILTFAGGRDTVINAVTNSIAYFAEHPNSLKRIAQEPEITGRAVEELVRYFAPLTHMGRVVTEDTQVCEHAIKNDSRVSLCWASANRDSAVFENPNEVVLDRKVNPHVSFGFSTHNCLGATHARQILKILLTSLAEKVNAIEIKDAKENIEEWGEFKRKVGFKNITVSFN</sequence>
<dbReference type="SUPFAM" id="SSF48264">
    <property type="entry name" value="Cytochrome P450"/>
    <property type="match status" value="1"/>
</dbReference>
<dbReference type="PANTHER" id="PTHR46696">
    <property type="entry name" value="P450, PUTATIVE (EUROFUNG)-RELATED"/>
    <property type="match status" value="1"/>
</dbReference>
<evidence type="ECO:0000313" key="2">
    <source>
        <dbReference type="EMBL" id="NME67842.1"/>
    </source>
</evidence>
<dbReference type="GO" id="GO:0016705">
    <property type="term" value="F:oxidoreductase activity, acting on paired donors, with incorporation or reduction of molecular oxygen"/>
    <property type="evidence" value="ECO:0007669"/>
    <property type="project" value="InterPro"/>
</dbReference>
<comment type="caution">
    <text evidence="2">The sequence shown here is derived from an EMBL/GenBank/DDBJ whole genome shotgun (WGS) entry which is preliminary data.</text>
</comment>
<dbReference type="Gene3D" id="1.10.630.10">
    <property type="entry name" value="Cytochrome P450"/>
    <property type="match status" value="1"/>
</dbReference>
<proteinExistence type="inferred from homology"/>
<dbReference type="InterPro" id="IPR036396">
    <property type="entry name" value="Cyt_P450_sf"/>
</dbReference>
<comment type="similarity">
    <text evidence="1">Belongs to the cytochrome P450 family.</text>
</comment>
<dbReference type="PANTHER" id="PTHR46696:SF6">
    <property type="entry name" value="P450, PUTATIVE (EUROFUNG)-RELATED"/>
    <property type="match status" value="1"/>
</dbReference>
<dbReference type="AlphaFoldDB" id="A0A7X9P3L3"/>